<dbReference type="InterPro" id="IPR017930">
    <property type="entry name" value="Myb_dom"/>
</dbReference>
<proteinExistence type="inferred from homology"/>
<dbReference type="InterPro" id="IPR051571">
    <property type="entry name" value="N-CoR_corepressor"/>
</dbReference>
<feature type="domain" description="SANT" evidence="6">
    <location>
        <begin position="545"/>
        <end position="593"/>
    </location>
</feature>
<dbReference type="AlphaFoldDB" id="A0A6A4VJL7"/>
<evidence type="ECO:0000259" key="7">
    <source>
        <dbReference type="PROSITE" id="PS51294"/>
    </source>
</evidence>
<dbReference type="PANTHER" id="PTHR13992">
    <property type="entry name" value="NUCLEAR RECEPTOR CO-REPRESSOR RELATED NCOR"/>
    <property type="match status" value="1"/>
</dbReference>
<evidence type="ECO:0000259" key="6">
    <source>
        <dbReference type="PROSITE" id="PS51293"/>
    </source>
</evidence>
<comment type="caution">
    <text evidence="8">The sequence shown here is derived from an EMBL/GenBank/DDBJ whole genome shotgun (WGS) entry which is preliminary data.</text>
</comment>
<dbReference type="InterPro" id="IPR001005">
    <property type="entry name" value="SANT/Myb"/>
</dbReference>
<protein>
    <submittedName>
        <fullName evidence="8">Nuclear receptor corepressor 2</fullName>
    </submittedName>
</protein>
<dbReference type="PANTHER" id="PTHR13992:SF39">
    <property type="entry name" value="SMRTER, ISOFORM G"/>
    <property type="match status" value="1"/>
</dbReference>
<comment type="subcellular location">
    <subcellularLocation>
        <location evidence="1">Nucleus</location>
    </subcellularLocation>
</comment>
<name>A0A6A4VJL7_AMPAM</name>
<feature type="region of interest" description="Disordered" evidence="4">
    <location>
        <begin position="113"/>
        <end position="134"/>
    </location>
</feature>
<feature type="region of interest" description="Disordered" evidence="4">
    <location>
        <begin position="303"/>
        <end position="331"/>
    </location>
</feature>
<dbReference type="Gene3D" id="1.20.58.1880">
    <property type="match status" value="1"/>
</dbReference>
<dbReference type="EMBL" id="VIIS01001946">
    <property type="protein sequence ID" value="KAF0290558.1"/>
    <property type="molecule type" value="Genomic_DNA"/>
</dbReference>
<feature type="compositionally biased region" description="Polar residues" evidence="4">
    <location>
        <begin position="250"/>
        <end position="260"/>
    </location>
</feature>
<feature type="compositionally biased region" description="Low complexity" evidence="4">
    <location>
        <begin position="8"/>
        <end position="56"/>
    </location>
</feature>
<sequence>MPVIFRPQQQQQQQQQQKQQQQQLQAQQQQLQAAAAAAQQQQAQQLHQQAQAQAQAQRRREEEEAAAAAAAARRPSAGAPHRRPTLLPPPAAHGHGLEYPKPAHLSAANLSSQPAALRAGPADDRPPPPLRHPAFRHPLTCSSCLHRGYGERDVVPHLAGLPGAPSSAAAAAAAAAAAHHPHHHPAAAAKLRLLDRDRETKPPPQPPPPPEVRGGGGGLTVSSASDVRLPLHIVTSGEAGAPHSIVTAQRESYNPQTEAISPTLPADGLDESPLRSTKDELLGQISTIDREIMKAESQIAKLKRKQSELEDQASKPDGPAEDEDEKENKNRSLAQIIYAENRKKARLAKADLEKLGPPAPSEEQSSDGGSARLFASSQPLYNQPSDTDIYQANQAAFKALKPSLVSYVRRRRQRQESRARAVVDAYTEKMTVWMRQIERLESLPKNRQKAAKNRDFYEKVFPEIKKAREERERFNRVGRMIKSDAEMEEVMDGIQEQENEKQKMKSLAVIPPPLLDESRRKYVFHSTDGLIQDPMAVHKEVPNYNVWTEAEREAFRERYMQHPKLFHMISAAIEGKTTSECVNYYYMSKKQEKYKERLKKARTRGRNRGLPKPAAPLPPVEVIGANVQGVTTRGSMAALQQREKAGGATAAPGAAVSSIVSDSVPDESAPPAPAAAAAAAPSEKPTAAAAAPTPPPVSVPASAAAAAAAPPPATNATGDQTTSSASETKAGKKRERRKGEEERRKAVVSSDDENENTGKGGPHPCAVCQAQLEHFGQSRPLPASHASIYGLSEQGVPEQARVCTSCRCRSVKRRYSHVKCPIPTCPTPKFRVKRLRPAAGPLDGDCARDEAGHRARTALTSQITPEVVKCCSACHNRIARKLTPGEPAEEPSQWSEAEIERLRSGLRTLGPDWQRLAETVGGRSASQCKRFYIDHKLKHKLDEVMAEYKRVSEARRGWVVKRVRVWSGPAGGCLTLNAIDSRVPNGRGSARLVCGFNNRPHLQANDAKWEIDGNESVCRALMRCG</sequence>
<keyword evidence="3" id="KW-0175">Coiled coil</keyword>
<feature type="domain" description="SANT" evidence="6">
    <location>
        <begin position="889"/>
        <end position="940"/>
    </location>
</feature>
<gene>
    <name evidence="8" type="primary">Ncor2</name>
    <name evidence="8" type="ORF">FJT64_011268</name>
</gene>
<evidence type="ECO:0000256" key="3">
    <source>
        <dbReference type="ARBA" id="ARBA00023054"/>
    </source>
</evidence>
<feature type="region of interest" description="Disordered" evidence="4">
    <location>
        <begin position="250"/>
        <end position="276"/>
    </location>
</feature>
<feature type="domain" description="HTH myb-type" evidence="7">
    <location>
        <begin position="894"/>
        <end position="940"/>
    </location>
</feature>
<feature type="region of interest" description="Disordered" evidence="4">
    <location>
        <begin position="352"/>
        <end position="386"/>
    </location>
</feature>
<dbReference type="Gene3D" id="1.10.10.60">
    <property type="entry name" value="Homeodomain-like"/>
    <property type="match status" value="1"/>
</dbReference>
<keyword evidence="8" id="KW-0675">Receptor</keyword>
<feature type="region of interest" description="Disordered" evidence="4">
    <location>
        <begin position="197"/>
        <end position="223"/>
    </location>
</feature>
<feature type="region of interest" description="Disordered" evidence="4">
    <location>
        <begin position="1"/>
        <end position="101"/>
    </location>
</feature>
<dbReference type="GO" id="GO:0000785">
    <property type="term" value="C:chromatin"/>
    <property type="evidence" value="ECO:0007669"/>
    <property type="project" value="TreeGrafter"/>
</dbReference>
<keyword evidence="9" id="KW-1185">Reference proteome</keyword>
<dbReference type="CDD" id="cd00167">
    <property type="entry name" value="SANT"/>
    <property type="match status" value="2"/>
</dbReference>
<evidence type="ECO:0000256" key="1">
    <source>
        <dbReference type="ARBA" id="ARBA00004123"/>
    </source>
</evidence>
<feature type="region of interest" description="Disordered" evidence="4">
    <location>
        <begin position="659"/>
        <end position="765"/>
    </location>
</feature>
<dbReference type="InterPro" id="IPR017884">
    <property type="entry name" value="SANT_dom"/>
</dbReference>
<evidence type="ECO:0000256" key="4">
    <source>
        <dbReference type="SAM" id="MobiDB-lite"/>
    </source>
</evidence>
<evidence type="ECO:0000256" key="2">
    <source>
        <dbReference type="ARBA" id="ARBA00010097"/>
    </source>
</evidence>
<dbReference type="InterPro" id="IPR031557">
    <property type="entry name" value="N-CoR_GPS2_interact"/>
</dbReference>
<dbReference type="PROSITE" id="PS51293">
    <property type="entry name" value="SANT"/>
    <property type="match status" value="2"/>
</dbReference>
<feature type="domain" description="Myb-like" evidence="5">
    <location>
        <begin position="886"/>
        <end position="936"/>
    </location>
</feature>
<dbReference type="Gene3D" id="1.20.5.430">
    <property type="match status" value="1"/>
</dbReference>
<dbReference type="SUPFAM" id="SSF46689">
    <property type="entry name" value="Homeodomain-like"/>
    <property type="match status" value="2"/>
</dbReference>
<dbReference type="GO" id="GO:0032991">
    <property type="term" value="C:protein-containing complex"/>
    <property type="evidence" value="ECO:0007669"/>
    <property type="project" value="UniProtKB-ARBA"/>
</dbReference>
<dbReference type="PROSITE" id="PS51294">
    <property type="entry name" value="HTH_MYB"/>
    <property type="match status" value="1"/>
</dbReference>
<dbReference type="Pfam" id="PF00249">
    <property type="entry name" value="Myb_DNA-binding"/>
    <property type="match status" value="1"/>
</dbReference>
<dbReference type="SMART" id="SM00717">
    <property type="entry name" value="SANT"/>
    <property type="match status" value="2"/>
</dbReference>
<feature type="compositionally biased region" description="Basic and acidic residues" evidence="4">
    <location>
        <begin position="305"/>
        <end position="314"/>
    </location>
</feature>
<dbReference type="OrthoDB" id="10258692at2759"/>
<dbReference type="PROSITE" id="PS50090">
    <property type="entry name" value="MYB_LIKE"/>
    <property type="match status" value="1"/>
</dbReference>
<organism evidence="8 9">
    <name type="scientific">Amphibalanus amphitrite</name>
    <name type="common">Striped barnacle</name>
    <name type="synonym">Balanus amphitrite</name>
    <dbReference type="NCBI Taxonomy" id="1232801"/>
    <lineage>
        <taxon>Eukaryota</taxon>
        <taxon>Metazoa</taxon>
        <taxon>Ecdysozoa</taxon>
        <taxon>Arthropoda</taxon>
        <taxon>Crustacea</taxon>
        <taxon>Multicrustacea</taxon>
        <taxon>Cirripedia</taxon>
        <taxon>Thoracica</taxon>
        <taxon>Thoracicalcarea</taxon>
        <taxon>Balanomorpha</taxon>
        <taxon>Balanoidea</taxon>
        <taxon>Balanidae</taxon>
        <taxon>Amphibalaninae</taxon>
        <taxon>Amphibalanus</taxon>
    </lineage>
</organism>
<feature type="compositionally biased region" description="Pro residues" evidence="4">
    <location>
        <begin position="202"/>
        <end position="211"/>
    </location>
</feature>
<dbReference type="InterPro" id="IPR009057">
    <property type="entry name" value="Homeodomain-like_sf"/>
</dbReference>
<feature type="compositionally biased region" description="Low complexity" evidence="4">
    <location>
        <begin position="699"/>
        <end position="708"/>
    </location>
</feature>
<reference evidence="8 9" key="1">
    <citation type="submission" date="2019-07" db="EMBL/GenBank/DDBJ databases">
        <title>Draft genome assembly of a fouling barnacle, Amphibalanus amphitrite (Darwin, 1854): The first reference genome for Thecostraca.</title>
        <authorList>
            <person name="Kim W."/>
        </authorList>
    </citation>
    <scope>NUCLEOTIDE SEQUENCE [LARGE SCALE GENOMIC DNA]</scope>
    <source>
        <strain evidence="8">SNU_AA5</strain>
        <tissue evidence="8">Soma without cirri and trophi</tissue>
    </source>
</reference>
<comment type="similarity">
    <text evidence="2">Belongs to the N-CoR nuclear receptor corepressors family.</text>
</comment>
<feature type="compositionally biased region" description="Low complexity" evidence="4">
    <location>
        <begin position="674"/>
        <end position="691"/>
    </location>
</feature>
<dbReference type="Pfam" id="PF15784">
    <property type="entry name" value="GPS2_interact"/>
    <property type="match status" value="1"/>
</dbReference>
<dbReference type="GO" id="GO:0006357">
    <property type="term" value="P:regulation of transcription by RNA polymerase II"/>
    <property type="evidence" value="ECO:0007669"/>
    <property type="project" value="TreeGrafter"/>
</dbReference>
<dbReference type="GO" id="GO:0005654">
    <property type="term" value="C:nucleoplasm"/>
    <property type="evidence" value="ECO:0007669"/>
    <property type="project" value="UniProtKB-ARBA"/>
</dbReference>
<feature type="compositionally biased region" description="Polar residues" evidence="4">
    <location>
        <begin position="375"/>
        <end position="386"/>
    </location>
</feature>
<evidence type="ECO:0000313" key="9">
    <source>
        <dbReference type="Proteomes" id="UP000440578"/>
    </source>
</evidence>
<evidence type="ECO:0000313" key="8">
    <source>
        <dbReference type="EMBL" id="KAF0290558.1"/>
    </source>
</evidence>
<accession>A0A6A4VJL7</accession>
<dbReference type="Proteomes" id="UP000440578">
    <property type="component" value="Unassembled WGS sequence"/>
</dbReference>
<evidence type="ECO:0000259" key="5">
    <source>
        <dbReference type="PROSITE" id="PS50090"/>
    </source>
</evidence>